<dbReference type="GO" id="GO:0016020">
    <property type="term" value="C:membrane"/>
    <property type="evidence" value="ECO:0007669"/>
    <property type="project" value="UniProtKB-SubCell"/>
</dbReference>
<comment type="subcellular location">
    <subcellularLocation>
        <location evidence="2">Membrane</location>
        <topology evidence="2">Multi-pass membrane protein</topology>
    </subcellularLocation>
</comment>
<dbReference type="RefSeq" id="WP_016857326.1">
    <property type="nucleotide sequence ID" value="NZ_CP016303.1"/>
</dbReference>
<evidence type="ECO:0000256" key="1">
    <source>
        <dbReference type="ARBA" id="ARBA00002165"/>
    </source>
</evidence>
<dbReference type="PANTHER" id="PTHR30238">
    <property type="entry name" value="MEMBRANE BOUND PREDICTED REDOX MODULATOR"/>
    <property type="match status" value="1"/>
</dbReference>
<evidence type="ECO:0000256" key="2">
    <source>
        <dbReference type="ARBA" id="ARBA00004141"/>
    </source>
</evidence>
<organism evidence="8 9">
    <name type="scientific">Candidatus Hamiltonella defensa</name>
    <name type="common">Bemisia tabaci</name>
    <dbReference type="NCBI Taxonomy" id="672795"/>
    <lineage>
        <taxon>Bacteria</taxon>
        <taxon>Pseudomonadati</taxon>
        <taxon>Pseudomonadota</taxon>
        <taxon>Gammaproteobacteria</taxon>
        <taxon>Enterobacterales</taxon>
        <taxon>Enterobacteriaceae</taxon>
        <taxon>aphid secondary symbionts</taxon>
        <taxon>Candidatus Williamhamiltonella</taxon>
    </lineage>
</organism>
<protein>
    <recommendedName>
        <fullName evidence="4">Putative membrane-bound redox modulator Alx</fullName>
    </recommendedName>
</protein>
<evidence type="ECO:0000256" key="4">
    <source>
        <dbReference type="ARBA" id="ARBA00019796"/>
    </source>
</evidence>
<sequence>MEPLTIGFPPKTLIVFVTLSVLAIFIDLFMHRNNKPISLKSACFWSLFWVGIAFVFAGFLYLSHGQELATLFITGYTLEKVLSIDNLFVIMAIFAWFAVPDNDKLRVLYWGVIGAIIFRAIFVAIGTSLLSLGPWIEFIFAGIVGWTAIMMLKDKKNQQQIEDYSQHFAYRLVKRFFPIWPRLKGSAFLLTGNEVKKELKKPENSDIKIEQFRNSALYATPLMLCLAVIELSDVIFAFDSVPAVIAVSRDPVIIYSAMVFAILGLRTLYFVLEAMKQCLIHLEKSVIALLFFIAIKLALNASEHIFHHGYHISGPTSLLIVMVVLMLGIIASFLFPKKSE</sequence>
<dbReference type="AlphaFoldDB" id="A0A249DZS6"/>
<dbReference type="OrthoDB" id="9783692at2"/>
<comment type="similarity">
    <text evidence="3">Belongs to the TerC family.</text>
</comment>
<comment type="function">
    <text evidence="1">Has been proposed to be a redox modulator.</text>
</comment>
<keyword evidence="6" id="KW-1133">Transmembrane helix</keyword>
<dbReference type="Pfam" id="PF03741">
    <property type="entry name" value="TerC"/>
    <property type="match status" value="1"/>
</dbReference>
<name>A0A249DZS6_9ENTR</name>
<evidence type="ECO:0000256" key="6">
    <source>
        <dbReference type="ARBA" id="ARBA00022989"/>
    </source>
</evidence>
<accession>A0A249DZS6</accession>
<reference evidence="9" key="1">
    <citation type="submission" date="2016-06" db="EMBL/GenBank/DDBJ databases">
        <authorList>
            <person name="Chen W."/>
            <person name="Hasegawa D.K."/>
        </authorList>
    </citation>
    <scope>NUCLEOTIDE SEQUENCE [LARGE SCALE GENOMIC DNA]</scope>
    <source>
        <strain evidence="9">MEAM1</strain>
    </source>
</reference>
<dbReference type="InterPro" id="IPR005496">
    <property type="entry name" value="Integral_membrane_TerC"/>
</dbReference>
<dbReference type="NCBIfam" id="TIGR03718">
    <property type="entry name" value="R_switched_Alx"/>
    <property type="match status" value="1"/>
</dbReference>
<gene>
    <name evidence="8" type="ORF">BA171_04125</name>
</gene>
<evidence type="ECO:0000256" key="3">
    <source>
        <dbReference type="ARBA" id="ARBA00007511"/>
    </source>
</evidence>
<keyword evidence="7" id="KW-0472">Membrane</keyword>
<dbReference type="InterPro" id="IPR022369">
    <property type="entry name" value="Integral_membrane_TerC_rswitch"/>
</dbReference>
<evidence type="ECO:0000313" key="9">
    <source>
        <dbReference type="Proteomes" id="UP000216438"/>
    </source>
</evidence>
<dbReference type="PANTHER" id="PTHR30238:SF0">
    <property type="entry name" value="THYLAKOID MEMBRANE PROTEIN TERC, CHLOROPLASTIC"/>
    <property type="match status" value="1"/>
</dbReference>
<evidence type="ECO:0000313" key="8">
    <source>
        <dbReference type="EMBL" id="ASX26282.1"/>
    </source>
</evidence>
<keyword evidence="5" id="KW-0812">Transmembrane</keyword>
<reference evidence="8 9" key="2">
    <citation type="submission" date="2017-09" db="EMBL/GenBank/DDBJ databases">
        <title>The genome of whitefly Bemisia tabaci, a global crop pest, provides novel insights into virus transmission, host adaptation and insecticide resistance.</title>
        <authorList>
            <person name="Kaur N."/>
            <person name="Kliot A."/>
            <person name="Pinheiro P.V."/>
            <person name="Luan J."/>
            <person name="Zheng Y."/>
            <person name="Liu W."/>
            <person name="Sun H."/>
            <person name="Yang X."/>
            <person name="Xu Y."/>
            <person name="Luo Y."/>
            <person name="Kruse A."/>
            <person name="Fisher T.W."/>
            <person name="Nelson D.R."/>
            <person name="Elimelech M."/>
            <person name="MacCoss M."/>
            <person name="Johnson R."/>
            <person name="Cohen E."/>
            <person name="Hunter W.B."/>
            <person name="Brown J.K."/>
            <person name="Jander G."/>
            <person name="Cilia M."/>
            <person name="Douglas A.E."/>
            <person name="Ghanim M."/>
            <person name="Simmons A.M."/>
            <person name="Wintermantel W.M."/>
            <person name="Ling K.-S."/>
            <person name="Fei Z."/>
        </authorList>
    </citation>
    <scope>NUCLEOTIDE SEQUENCE [LARGE SCALE GENOMIC DNA]</scope>
    <source>
        <strain evidence="8 9">MEAM1</strain>
    </source>
</reference>
<proteinExistence type="inferred from homology"/>
<dbReference type="EMBL" id="CP016303">
    <property type="protein sequence ID" value="ASX26282.1"/>
    <property type="molecule type" value="Genomic_DNA"/>
</dbReference>
<evidence type="ECO:0000256" key="5">
    <source>
        <dbReference type="ARBA" id="ARBA00022692"/>
    </source>
</evidence>
<dbReference type="Proteomes" id="UP000216438">
    <property type="component" value="Chromosome"/>
</dbReference>
<evidence type="ECO:0000256" key="7">
    <source>
        <dbReference type="ARBA" id="ARBA00023136"/>
    </source>
</evidence>